<dbReference type="CDD" id="cd06261">
    <property type="entry name" value="TM_PBP2"/>
    <property type="match status" value="1"/>
</dbReference>
<comment type="similarity">
    <text evidence="7">Belongs to the binding-protein-dependent transport system permease family.</text>
</comment>
<dbReference type="RefSeq" id="WP_227233580.1">
    <property type="nucleotide sequence ID" value="NZ_CABHNB010000030.1"/>
</dbReference>
<reference evidence="9 11" key="1">
    <citation type="submission" date="2015-09" db="EMBL/GenBank/DDBJ databases">
        <authorList>
            <consortium name="Pathogen Informatics"/>
        </authorList>
    </citation>
    <scope>NUCLEOTIDE SEQUENCE [LARGE SCALE GENOMIC DNA]</scope>
    <source>
        <strain evidence="9 11">2789STDY5834921</strain>
    </source>
</reference>
<reference evidence="10 12" key="2">
    <citation type="submission" date="2019-07" db="EMBL/GenBank/DDBJ databases">
        <authorList>
            <person name="Hibberd C M."/>
            <person name="Gehrig L. J."/>
            <person name="Chang H.-W."/>
            <person name="Venkatesh S."/>
        </authorList>
    </citation>
    <scope>NUCLEOTIDE SEQUENCE [LARGE SCALE GENOMIC DNA]</scope>
    <source>
        <strain evidence="10">Ruminococcus_obeum_SSTS_Bg7063</strain>
    </source>
</reference>
<evidence type="ECO:0000313" key="10">
    <source>
        <dbReference type="EMBL" id="VUX11402.1"/>
    </source>
</evidence>
<dbReference type="PROSITE" id="PS50928">
    <property type="entry name" value="ABC_TM1"/>
    <property type="match status" value="1"/>
</dbReference>
<keyword evidence="4 7" id="KW-0812">Transmembrane</keyword>
<dbReference type="Proteomes" id="UP000095413">
    <property type="component" value="Unassembled WGS sequence"/>
</dbReference>
<evidence type="ECO:0000256" key="6">
    <source>
        <dbReference type="ARBA" id="ARBA00023136"/>
    </source>
</evidence>
<proteinExistence type="inferred from homology"/>
<evidence type="ECO:0000256" key="1">
    <source>
        <dbReference type="ARBA" id="ARBA00004651"/>
    </source>
</evidence>
<gene>
    <name evidence="9" type="primary">ugpA_3</name>
    <name evidence="10" type="synonym">ugpA_1</name>
    <name evidence="9" type="ORF">ERS852533_01232</name>
    <name evidence="10" type="ORF">ROSSTS7063_02066</name>
</gene>
<evidence type="ECO:0000256" key="5">
    <source>
        <dbReference type="ARBA" id="ARBA00022989"/>
    </source>
</evidence>
<dbReference type="Proteomes" id="UP000409147">
    <property type="component" value="Unassembled WGS sequence"/>
</dbReference>
<evidence type="ECO:0000259" key="8">
    <source>
        <dbReference type="PROSITE" id="PS50928"/>
    </source>
</evidence>
<dbReference type="GO" id="GO:0005886">
    <property type="term" value="C:plasma membrane"/>
    <property type="evidence" value="ECO:0007669"/>
    <property type="project" value="UniProtKB-SubCell"/>
</dbReference>
<feature type="transmembrane region" description="Helical" evidence="7">
    <location>
        <begin position="21"/>
        <end position="41"/>
    </location>
</feature>
<dbReference type="InterPro" id="IPR051393">
    <property type="entry name" value="ABC_transporter_permease"/>
</dbReference>
<dbReference type="InterPro" id="IPR035906">
    <property type="entry name" value="MetI-like_sf"/>
</dbReference>
<dbReference type="InterPro" id="IPR000515">
    <property type="entry name" value="MetI-like"/>
</dbReference>
<feature type="transmembrane region" description="Helical" evidence="7">
    <location>
        <begin position="116"/>
        <end position="136"/>
    </location>
</feature>
<evidence type="ECO:0000313" key="9">
    <source>
        <dbReference type="EMBL" id="CUP39945.1"/>
    </source>
</evidence>
<evidence type="ECO:0000256" key="2">
    <source>
        <dbReference type="ARBA" id="ARBA00022448"/>
    </source>
</evidence>
<dbReference type="EMBL" id="CABHNB010000030">
    <property type="protein sequence ID" value="VUX11402.1"/>
    <property type="molecule type" value="Genomic_DNA"/>
</dbReference>
<evidence type="ECO:0000313" key="11">
    <source>
        <dbReference type="Proteomes" id="UP000095413"/>
    </source>
</evidence>
<evidence type="ECO:0000256" key="4">
    <source>
        <dbReference type="ARBA" id="ARBA00022692"/>
    </source>
</evidence>
<keyword evidence="3" id="KW-1003">Cell membrane</keyword>
<feature type="domain" description="ABC transmembrane type-1" evidence="8">
    <location>
        <begin position="79"/>
        <end position="293"/>
    </location>
</feature>
<evidence type="ECO:0000256" key="7">
    <source>
        <dbReference type="RuleBase" id="RU363032"/>
    </source>
</evidence>
<dbReference type="AlphaFoldDB" id="A0A174N1H1"/>
<dbReference type="GO" id="GO:0055085">
    <property type="term" value="P:transmembrane transport"/>
    <property type="evidence" value="ECO:0007669"/>
    <property type="project" value="InterPro"/>
</dbReference>
<dbReference type="Pfam" id="PF00528">
    <property type="entry name" value="BPD_transp_1"/>
    <property type="match status" value="1"/>
</dbReference>
<protein>
    <submittedName>
        <fullName evidence="9 10">sn-glycerol-3-phosphate transport system permease protein UgpA</fullName>
    </submittedName>
</protein>
<keyword evidence="2 7" id="KW-0813">Transport</keyword>
<sequence>MAQTKMKKKGANTSLVFTNKMYFFLIPALAFFLIFWIYPVLQLFYYSVTNFNGVNYDFDFVGMKNYIKVLNNGTLTNSMKNTLVYAVITVLLSNVVGLAVAMILNTKIRLKGLFRTCAYFPALFSAIVIGFIWSYVYMPGSGMIASLLSMFGLDGGAFNPLGNYKTALYAIAIVEAWKAFGTTMIIYLAGLQTVDESLLEAGRIDGCTEWQLFRKIKLPLISSTVTINIILSVISGLKAFDYSFIMTNGGPGKSTKTLMFQVYETAFTDMKMGRASAFSVLAFAFIIVITVCMLLYMNKREVEL</sequence>
<accession>A0A174N1H1</accession>
<organism evidence="9 11">
    <name type="scientific">Blautia obeum</name>
    <dbReference type="NCBI Taxonomy" id="40520"/>
    <lineage>
        <taxon>Bacteria</taxon>
        <taxon>Bacillati</taxon>
        <taxon>Bacillota</taxon>
        <taxon>Clostridia</taxon>
        <taxon>Lachnospirales</taxon>
        <taxon>Lachnospiraceae</taxon>
        <taxon>Blautia</taxon>
    </lineage>
</organism>
<dbReference type="SUPFAM" id="SSF161098">
    <property type="entry name" value="MetI-like"/>
    <property type="match status" value="1"/>
</dbReference>
<comment type="subcellular location">
    <subcellularLocation>
        <location evidence="1 7">Cell membrane</location>
        <topology evidence="1 7">Multi-pass membrane protein</topology>
    </subcellularLocation>
</comment>
<dbReference type="EMBL" id="CZBA01000005">
    <property type="protein sequence ID" value="CUP39945.1"/>
    <property type="molecule type" value="Genomic_DNA"/>
</dbReference>
<dbReference type="PANTHER" id="PTHR30193:SF37">
    <property type="entry name" value="INNER MEMBRANE ABC TRANSPORTER PERMEASE PROTEIN YCJO"/>
    <property type="match status" value="1"/>
</dbReference>
<feature type="transmembrane region" description="Helical" evidence="7">
    <location>
        <begin position="168"/>
        <end position="189"/>
    </location>
</feature>
<keyword evidence="12" id="KW-1185">Reference proteome</keyword>
<dbReference type="PANTHER" id="PTHR30193">
    <property type="entry name" value="ABC TRANSPORTER PERMEASE PROTEIN"/>
    <property type="match status" value="1"/>
</dbReference>
<keyword evidence="6 7" id="KW-0472">Membrane</keyword>
<evidence type="ECO:0000256" key="3">
    <source>
        <dbReference type="ARBA" id="ARBA00022475"/>
    </source>
</evidence>
<feature type="transmembrane region" description="Helical" evidence="7">
    <location>
        <begin position="218"/>
        <end position="237"/>
    </location>
</feature>
<keyword evidence="5 7" id="KW-1133">Transmembrane helix</keyword>
<name>A0A174N1H1_9FIRM</name>
<feature type="transmembrane region" description="Helical" evidence="7">
    <location>
        <begin position="83"/>
        <end position="104"/>
    </location>
</feature>
<feature type="transmembrane region" description="Helical" evidence="7">
    <location>
        <begin position="277"/>
        <end position="297"/>
    </location>
</feature>
<dbReference type="Gene3D" id="1.10.3720.10">
    <property type="entry name" value="MetI-like"/>
    <property type="match status" value="1"/>
</dbReference>
<evidence type="ECO:0000313" key="12">
    <source>
        <dbReference type="Proteomes" id="UP000409147"/>
    </source>
</evidence>